<reference evidence="2 3" key="1">
    <citation type="submission" date="2017-08" db="EMBL/GenBank/DDBJ databases">
        <authorList>
            <person name="de Groot N.N."/>
        </authorList>
    </citation>
    <scope>NUCLEOTIDE SEQUENCE [LARGE SCALE GENOMIC DNA]</scope>
    <source>
        <strain evidence="2 3">USBA 78</strain>
    </source>
</reference>
<proteinExistence type="predicted"/>
<evidence type="ECO:0000256" key="1">
    <source>
        <dbReference type="SAM" id="Phobius"/>
    </source>
</evidence>
<dbReference type="Proteomes" id="UP000219068">
    <property type="component" value="Unassembled WGS sequence"/>
</dbReference>
<accession>A0A285TPH0</accession>
<dbReference type="EMBL" id="OBMM01000004">
    <property type="protein sequence ID" value="SOC24588.1"/>
    <property type="molecule type" value="Genomic_DNA"/>
</dbReference>
<evidence type="ECO:0000313" key="2">
    <source>
        <dbReference type="EMBL" id="SOC24588.1"/>
    </source>
</evidence>
<keyword evidence="1" id="KW-0472">Membrane</keyword>
<keyword evidence="1" id="KW-0812">Transmembrane</keyword>
<feature type="transmembrane region" description="Helical" evidence="1">
    <location>
        <begin position="24"/>
        <end position="45"/>
    </location>
</feature>
<sequence>MRKEKFGEFLKSLLSRLRKTLEPYHFWISICSGIATIGALFLSIWNMPSEGHLELLKRSGSDKLLVFSVENTGKSTATLKSIELMFSAPITVTRFIGSRATQNTSKLETFQVRTVLHASYPTTQEFPYPDANGLWHVSYSSLIPTSPLQHGCNDFSNSLPCAINPNSEIVIKILLKSDLKPESWVHLSSSAFDLQKSLGDNGAVSVCLKYDVEQQCFNDIAINAEL</sequence>
<organism evidence="2 3">
    <name type="scientific">Thalassospira xiamenensis</name>
    <dbReference type="NCBI Taxonomy" id="220697"/>
    <lineage>
        <taxon>Bacteria</taxon>
        <taxon>Pseudomonadati</taxon>
        <taxon>Pseudomonadota</taxon>
        <taxon>Alphaproteobacteria</taxon>
        <taxon>Rhodospirillales</taxon>
        <taxon>Thalassospiraceae</taxon>
        <taxon>Thalassospira</taxon>
    </lineage>
</organism>
<evidence type="ECO:0000313" key="3">
    <source>
        <dbReference type="Proteomes" id="UP000219068"/>
    </source>
</evidence>
<protein>
    <submittedName>
        <fullName evidence="2">Uncharacterized protein</fullName>
    </submittedName>
</protein>
<dbReference type="AlphaFoldDB" id="A0A285TPH0"/>
<name>A0A285TPH0_9PROT</name>
<gene>
    <name evidence="2" type="ORF">SAMN05428964_104357</name>
</gene>
<keyword evidence="1" id="KW-1133">Transmembrane helix</keyword>